<dbReference type="GO" id="GO:0005634">
    <property type="term" value="C:nucleus"/>
    <property type="evidence" value="ECO:0007669"/>
    <property type="project" value="UniProtKB-SubCell"/>
</dbReference>
<evidence type="ECO:0000256" key="2">
    <source>
        <dbReference type="ARBA" id="ARBA00023015"/>
    </source>
</evidence>
<dbReference type="OrthoDB" id="7680836at2759"/>
<dbReference type="AlphaFoldDB" id="A0A3Q3LK96"/>
<dbReference type="PROSITE" id="PS51968">
    <property type="entry name" value="GRH_CP2_DB"/>
    <property type="match status" value="1"/>
</dbReference>
<dbReference type="Pfam" id="PF04516">
    <property type="entry name" value="CP2"/>
    <property type="match status" value="1"/>
</dbReference>
<dbReference type="GO" id="GO:0000978">
    <property type="term" value="F:RNA polymerase II cis-regulatory region sequence-specific DNA binding"/>
    <property type="evidence" value="ECO:0007669"/>
    <property type="project" value="TreeGrafter"/>
</dbReference>
<sequence>MTKETETLGLFFQSENFNYNRYTNHIMDSWSYVDSPVPEPNHSKPRLHPGDDLAALTMLYEQCKNQKEQKTVACNRGSNVCKITDRIPNNTGELVSLEASANVMKILTESIPTSHPQDVLGSKQITSLPNSVPTNSDTYTTLTSVVGDTYDKQELNIIFDSLLQKWPETVAFPDHSTETLPYSDPFPEDQSSPVYSGSYTDSPPERLRSDFQFSLGAPPASAYKSSELPMVYLNKGQFYPITLQGVDSSACLTATKVKTVVMAVFENDKSPEMQLRFWNHWHARQPTVKQRVIDIADYKEVFSGISNIEEVAFNALSFVWNPSEEAKVYIGINSLSTDFSAQKGVKGLPLNLQIDTYDFSSGTNQLIHRAACQVKIFCDKGAERKMRDEEKKRSKRRGKNIDANTKSLVTSSMSSDCTFFQTLDDHVTQPVLFIPETHLSSLQRMAAPMDENERSSLKRLYPDRDQSSSPHSKQARKEDPQRVLLYVRTGAEEVFDALMLNTPTLSGLQEAISEKYGMQKDTIGKIYKKCKRGIFVNMDDNIIEHYTNQSAFLIEMTEVVAGQFQVTLIEV</sequence>
<evidence type="ECO:0000256" key="5">
    <source>
        <dbReference type="ARBA" id="ARBA00023242"/>
    </source>
</evidence>
<name>A0A3Q3LK96_9TELE</name>
<dbReference type="Pfam" id="PF25416">
    <property type="entry name" value="GRHL1_C"/>
    <property type="match status" value="1"/>
</dbReference>
<dbReference type="GeneID" id="113126171"/>
<feature type="region of interest" description="Disordered" evidence="7">
    <location>
        <begin position="385"/>
        <end position="405"/>
    </location>
</feature>
<dbReference type="Ensembl" id="ENSMAMT00000010601.2">
    <property type="protein sequence ID" value="ENSMAMP00000010336.1"/>
    <property type="gene ID" value="ENSMAMG00000006976.2"/>
</dbReference>
<dbReference type="InterPro" id="IPR057520">
    <property type="entry name" value="GRHL1/CP2_C"/>
</dbReference>
<accession>A0A3Q3LK96</accession>
<dbReference type="Proteomes" id="UP000261640">
    <property type="component" value="Unplaced"/>
</dbReference>
<feature type="region of interest" description="Disordered" evidence="7">
    <location>
        <begin position="460"/>
        <end position="480"/>
    </location>
</feature>
<evidence type="ECO:0000256" key="1">
    <source>
        <dbReference type="ARBA" id="ARBA00004123"/>
    </source>
</evidence>
<evidence type="ECO:0000313" key="10">
    <source>
        <dbReference type="Proteomes" id="UP000261640"/>
    </source>
</evidence>
<feature type="domain" description="Grh/CP2 DB" evidence="8">
    <location>
        <begin position="205"/>
        <end position="434"/>
    </location>
</feature>
<keyword evidence="3 6" id="KW-0238">DNA-binding</keyword>
<dbReference type="GeneTree" id="ENSGT00940000157970"/>
<dbReference type="CTD" id="57822"/>
<proteinExistence type="predicted"/>
<dbReference type="InterPro" id="IPR040167">
    <property type="entry name" value="TF_CP2-like"/>
</dbReference>
<dbReference type="STRING" id="205130.ENSMAMP00000010336"/>
<dbReference type="RefSeq" id="XP_026155874.1">
    <property type="nucleotide sequence ID" value="XM_026300089.2"/>
</dbReference>
<dbReference type="PANTHER" id="PTHR11037">
    <property type="entry name" value="TRANSCRIPTION FACTOR CP2"/>
    <property type="match status" value="1"/>
</dbReference>
<comment type="subcellular location">
    <subcellularLocation>
        <location evidence="1 6">Nucleus</location>
    </subcellularLocation>
</comment>
<keyword evidence="4" id="KW-0804">Transcription</keyword>
<feature type="region of interest" description="Disordered" evidence="7">
    <location>
        <begin position="177"/>
        <end position="203"/>
    </location>
</feature>
<feature type="compositionally biased region" description="Polar residues" evidence="7">
    <location>
        <begin position="189"/>
        <end position="201"/>
    </location>
</feature>
<dbReference type="InParanoid" id="A0A3Q3LK96"/>
<dbReference type="PANTHER" id="PTHR11037:SF6">
    <property type="entry name" value="GRAINYHEAD-LIKE PROTEIN 3 HOMOLOG"/>
    <property type="match status" value="1"/>
</dbReference>
<dbReference type="InterPro" id="IPR007604">
    <property type="entry name" value="CP2"/>
</dbReference>
<evidence type="ECO:0000256" key="3">
    <source>
        <dbReference type="ARBA" id="ARBA00023125"/>
    </source>
</evidence>
<protein>
    <submittedName>
        <fullName evidence="9">Grainyhead-like transcription factor 3</fullName>
    </submittedName>
</protein>
<reference evidence="9" key="1">
    <citation type="submission" date="2025-08" db="UniProtKB">
        <authorList>
            <consortium name="Ensembl"/>
        </authorList>
    </citation>
    <scope>IDENTIFICATION</scope>
</reference>
<evidence type="ECO:0000256" key="4">
    <source>
        <dbReference type="ARBA" id="ARBA00023163"/>
    </source>
</evidence>
<keyword evidence="10" id="KW-1185">Reference proteome</keyword>
<keyword evidence="5 6" id="KW-0539">Nucleus</keyword>
<evidence type="ECO:0000313" key="9">
    <source>
        <dbReference type="Ensembl" id="ENSMAMP00000010336.1"/>
    </source>
</evidence>
<evidence type="ECO:0000256" key="6">
    <source>
        <dbReference type="PROSITE-ProRule" id="PRU01313"/>
    </source>
</evidence>
<organism evidence="9 10">
    <name type="scientific">Mastacembelus armatus</name>
    <name type="common">zig-zag eel</name>
    <dbReference type="NCBI Taxonomy" id="205130"/>
    <lineage>
        <taxon>Eukaryota</taxon>
        <taxon>Metazoa</taxon>
        <taxon>Chordata</taxon>
        <taxon>Craniata</taxon>
        <taxon>Vertebrata</taxon>
        <taxon>Euteleostomi</taxon>
        <taxon>Actinopterygii</taxon>
        <taxon>Neopterygii</taxon>
        <taxon>Teleostei</taxon>
        <taxon>Neoteleostei</taxon>
        <taxon>Acanthomorphata</taxon>
        <taxon>Anabantaria</taxon>
        <taxon>Synbranchiformes</taxon>
        <taxon>Mastacembelidae</taxon>
        <taxon>Mastacembelus</taxon>
    </lineage>
</organism>
<reference evidence="9" key="2">
    <citation type="submission" date="2025-09" db="UniProtKB">
        <authorList>
            <consortium name="Ensembl"/>
        </authorList>
    </citation>
    <scope>IDENTIFICATION</scope>
</reference>
<keyword evidence="2" id="KW-0805">Transcription regulation</keyword>
<evidence type="ECO:0000256" key="7">
    <source>
        <dbReference type="SAM" id="MobiDB-lite"/>
    </source>
</evidence>
<evidence type="ECO:0000259" key="8">
    <source>
        <dbReference type="PROSITE" id="PS51968"/>
    </source>
</evidence>
<dbReference type="GO" id="GO:0001228">
    <property type="term" value="F:DNA-binding transcription activator activity, RNA polymerase II-specific"/>
    <property type="evidence" value="ECO:0007669"/>
    <property type="project" value="TreeGrafter"/>
</dbReference>